<dbReference type="Proteomes" id="UP001280121">
    <property type="component" value="Unassembled WGS sequence"/>
</dbReference>
<reference evidence="2" key="1">
    <citation type="journal article" date="2023" name="Plant J.">
        <title>Genome sequences and population genomics provide insights into the demographic history, inbreeding, and mutation load of two 'living fossil' tree species of Dipteronia.</title>
        <authorList>
            <person name="Feng Y."/>
            <person name="Comes H.P."/>
            <person name="Chen J."/>
            <person name="Zhu S."/>
            <person name="Lu R."/>
            <person name="Zhang X."/>
            <person name="Li P."/>
            <person name="Qiu J."/>
            <person name="Olsen K.M."/>
            <person name="Qiu Y."/>
        </authorList>
    </citation>
    <scope>NUCLEOTIDE SEQUENCE</scope>
    <source>
        <strain evidence="2">KIB01</strain>
    </source>
</reference>
<keyword evidence="3" id="KW-1185">Reference proteome</keyword>
<keyword evidence="1" id="KW-0812">Transmembrane</keyword>
<organism evidence="2 3">
    <name type="scientific">Dipteronia dyeriana</name>
    <dbReference type="NCBI Taxonomy" id="168575"/>
    <lineage>
        <taxon>Eukaryota</taxon>
        <taxon>Viridiplantae</taxon>
        <taxon>Streptophyta</taxon>
        <taxon>Embryophyta</taxon>
        <taxon>Tracheophyta</taxon>
        <taxon>Spermatophyta</taxon>
        <taxon>Magnoliopsida</taxon>
        <taxon>eudicotyledons</taxon>
        <taxon>Gunneridae</taxon>
        <taxon>Pentapetalae</taxon>
        <taxon>rosids</taxon>
        <taxon>malvids</taxon>
        <taxon>Sapindales</taxon>
        <taxon>Sapindaceae</taxon>
        <taxon>Hippocastanoideae</taxon>
        <taxon>Acereae</taxon>
        <taxon>Dipteronia</taxon>
    </lineage>
</organism>
<accession>A0AAD9XA63</accession>
<dbReference type="EMBL" id="JANJYI010000003">
    <property type="protein sequence ID" value="KAK2655491.1"/>
    <property type="molecule type" value="Genomic_DNA"/>
</dbReference>
<dbReference type="PANTHER" id="PTHR37206:SF1">
    <property type="entry name" value="TRANSMEMBRANE PROTEIN"/>
    <property type="match status" value="1"/>
</dbReference>
<proteinExistence type="predicted"/>
<evidence type="ECO:0000313" key="3">
    <source>
        <dbReference type="Proteomes" id="UP001280121"/>
    </source>
</evidence>
<feature type="transmembrane region" description="Helical" evidence="1">
    <location>
        <begin position="74"/>
        <end position="94"/>
    </location>
</feature>
<keyword evidence="1" id="KW-0472">Membrane</keyword>
<name>A0AAD9XA63_9ROSI</name>
<keyword evidence="1" id="KW-1133">Transmembrane helix</keyword>
<dbReference type="AlphaFoldDB" id="A0AAD9XA63"/>
<sequence length="145" mass="16674">MVRGEVINTRCSMVTIRDSDCSSIFPPINHENLHIQEEERKHRNPSSISKEVIISGWLGFGRTKICNLLVNNGAIRALFGSAAGVAVFVIWWWLRHRRCQRESADYLKLIIKQKDEKITQLLHQIAQMNQVFVARHMVLASKLPN</sequence>
<protein>
    <submittedName>
        <fullName evidence="2">Uncharacterized protein</fullName>
    </submittedName>
</protein>
<dbReference type="PANTHER" id="PTHR37206">
    <property type="entry name" value="TRANSMEMBRANE PROTEIN"/>
    <property type="match status" value="1"/>
</dbReference>
<gene>
    <name evidence="2" type="ORF">Ddye_008543</name>
</gene>
<comment type="caution">
    <text evidence="2">The sequence shown here is derived from an EMBL/GenBank/DDBJ whole genome shotgun (WGS) entry which is preliminary data.</text>
</comment>
<evidence type="ECO:0000256" key="1">
    <source>
        <dbReference type="SAM" id="Phobius"/>
    </source>
</evidence>
<evidence type="ECO:0000313" key="2">
    <source>
        <dbReference type="EMBL" id="KAK2655491.1"/>
    </source>
</evidence>